<dbReference type="GO" id="GO:0005524">
    <property type="term" value="F:ATP binding"/>
    <property type="evidence" value="ECO:0007669"/>
    <property type="project" value="UniProtKB-UniRule"/>
</dbReference>
<dbReference type="GO" id="GO:0046872">
    <property type="term" value="F:metal ion binding"/>
    <property type="evidence" value="ECO:0007669"/>
    <property type="project" value="UniProtKB-KW"/>
</dbReference>
<evidence type="ECO:0000256" key="9">
    <source>
        <dbReference type="ARBA" id="ARBA00022833"/>
    </source>
</evidence>
<dbReference type="Pfam" id="PF01406">
    <property type="entry name" value="tRNA-synt_1e"/>
    <property type="match status" value="1"/>
</dbReference>
<evidence type="ECO:0000256" key="3">
    <source>
        <dbReference type="ARBA" id="ARBA00005594"/>
    </source>
</evidence>
<comment type="subcellular location">
    <subcellularLocation>
        <location evidence="2 13">Cytoplasm</location>
    </subcellularLocation>
</comment>
<dbReference type="Gene3D" id="3.40.50.620">
    <property type="entry name" value="HUPs"/>
    <property type="match status" value="1"/>
</dbReference>
<dbReference type="SUPFAM" id="SSF47323">
    <property type="entry name" value="Anticodon-binding domain of a subclass of class I aminoacyl-tRNA synthetases"/>
    <property type="match status" value="1"/>
</dbReference>
<dbReference type="PANTHER" id="PTHR10890">
    <property type="entry name" value="CYSTEINYL-TRNA SYNTHETASE"/>
    <property type="match status" value="1"/>
</dbReference>
<keyword evidence="11 13" id="KW-0648">Protein biosynthesis</keyword>
<comment type="catalytic activity">
    <reaction evidence="13">
        <text>tRNA(Cys) + L-cysteine + ATP = L-cysteinyl-tRNA(Cys) + AMP + diphosphate</text>
        <dbReference type="Rhea" id="RHEA:17773"/>
        <dbReference type="Rhea" id="RHEA-COMP:9661"/>
        <dbReference type="Rhea" id="RHEA-COMP:9679"/>
        <dbReference type="ChEBI" id="CHEBI:30616"/>
        <dbReference type="ChEBI" id="CHEBI:33019"/>
        <dbReference type="ChEBI" id="CHEBI:35235"/>
        <dbReference type="ChEBI" id="CHEBI:78442"/>
        <dbReference type="ChEBI" id="CHEBI:78517"/>
        <dbReference type="ChEBI" id="CHEBI:456215"/>
        <dbReference type="EC" id="6.1.1.16"/>
    </reaction>
</comment>
<dbReference type="InterPro" id="IPR024909">
    <property type="entry name" value="Cys-tRNA/MSH_ligase"/>
</dbReference>
<keyword evidence="9" id="KW-0862">Zinc</keyword>
<gene>
    <name evidence="13" type="primary">cysS</name>
    <name evidence="15" type="ORF">COV30_01930</name>
</gene>
<evidence type="ECO:0000256" key="2">
    <source>
        <dbReference type="ARBA" id="ARBA00004496"/>
    </source>
</evidence>
<evidence type="ECO:0000256" key="12">
    <source>
        <dbReference type="ARBA" id="ARBA00023146"/>
    </source>
</evidence>
<dbReference type="PRINTS" id="PR00983">
    <property type="entry name" value="TRNASYNTHCYS"/>
</dbReference>
<dbReference type="GO" id="GO:0006423">
    <property type="term" value="P:cysteinyl-tRNA aminoacylation"/>
    <property type="evidence" value="ECO:0007669"/>
    <property type="project" value="UniProtKB-UniRule"/>
</dbReference>
<proteinExistence type="inferred from homology"/>
<protein>
    <recommendedName>
        <fullName evidence="13">Cysteine--tRNA ligase</fullName>
        <ecNumber evidence="13">6.1.1.16</ecNumber>
    </recommendedName>
    <alternativeName>
        <fullName evidence="13">Cysteinyl-tRNA synthetase</fullName>
        <shortName evidence="13">CysRS</shortName>
    </alternativeName>
</protein>
<keyword evidence="8 13" id="KW-0547">Nucleotide-binding</keyword>
<evidence type="ECO:0000256" key="10">
    <source>
        <dbReference type="ARBA" id="ARBA00022840"/>
    </source>
</evidence>
<keyword evidence="7" id="KW-0479">Metal-binding</keyword>
<dbReference type="EMBL" id="PCXP01000021">
    <property type="protein sequence ID" value="PIR41776.1"/>
    <property type="molecule type" value="Genomic_DNA"/>
</dbReference>
<evidence type="ECO:0000256" key="8">
    <source>
        <dbReference type="ARBA" id="ARBA00022741"/>
    </source>
</evidence>
<comment type="cofactor">
    <cofactor evidence="1">
        <name>Zn(2+)</name>
        <dbReference type="ChEBI" id="CHEBI:29105"/>
    </cofactor>
</comment>
<comment type="caution">
    <text evidence="15">The sequence shown here is derived from an EMBL/GenBank/DDBJ whole genome shotgun (WGS) entry which is preliminary data.</text>
</comment>
<dbReference type="Gene3D" id="1.20.120.1910">
    <property type="entry name" value="Cysteine-tRNA ligase, C-terminal anti-codon recognition domain"/>
    <property type="match status" value="1"/>
</dbReference>
<sequence length="464" mass="53826">MIKILDTLSGQKKELVLDKNNRLNMFVCGPTVYDYIHIGNARTFVFFDVVAKYLKHKGWKVDYIQNITDIDDKIINKSRSENKKWKEIADSYFEEFKKDAMALGIDSPRYLRATNYIDEVKNQVKKLKKKGHVYLVENDGWYFDLKTFPEYGKLSKRTVEMSDDAISRIDESAKKRNMGDFVVWKLSDPSETEYWHDKELGHGRPGWHIEDTAITEKEFGPQYDLHGGGQDLIFPHHEAEITQQESASGKKPFVKYWMHVGFLINKDQKMSKSLGNFQTANELIKKHSKEVLRFFLLSGHYRTPIDFNDKVLKQSEAGINRIYEFIQKLNLAVGKGKDEAEDLLIAEIQKKFFEALDDDFNTSQAIASIFELIRRINARVTNNSLTRTGVKDIKKFLKKADEILGIIPSKRDEPSIEVKALIKDREKLREAGNFIDADKKRAQIEEMGYKIEDTVYGPLITRRT</sequence>
<feature type="binding site" evidence="13">
    <location>
        <position position="272"/>
    </location>
    <ligand>
        <name>ATP</name>
        <dbReference type="ChEBI" id="CHEBI:30616"/>
    </ligand>
</feature>
<evidence type="ECO:0000256" key="13">
    <source>
        <dbReference type="HAMAP-Rule" id="MF_00041"/>
    </source>
</evidence>
<dbReference type="InterPro" id="IPR032678">
    <property type="entry name" value="tRNA-synt_1_cat_dom"/>
</dbReference>
<comment type="subunit">
    <text evidence="4 13">Monomer.</text>
</comment>
<reference evidence="15 16" key="1">
    <citation type="submission" date="2017-09" db="EMBL/GenBank/DDBJ databases">
        <title>Depth-based differentiation of microbial function through sediment-hosted aquifers and enrichment of novel symbionts in the deep terrestrial subsurface.</title>
        <authorList>
            <person name="Probst A.J."/>
            <person name="Ladd B."/>
            <person name="Jarett J.K."/>
            <person name="Geller-Mcgrath D.E."/>
            <person name="Sieber C.M."/>
            <person name="Emerson J.B."/>
            <person name="Anantharaman K."/>
            <person name="Thomas B.C."/>
            <person name="Malmstrom R."/>
            <person name="Stieglmeier M."/>
            <person name="Klingl A."/>
            <person name="Woyke T."/>
            <person name="Ryan C.M."/>
            <person name="Banfield J.F."/>
        </authorList>
    </citation>
    <scope>NUCLEOTIDE SEQUENCE [LARGE SCALE GENOMIC DNA]</scope>
    <source>
        <strain evidence="15">CG10_big_fil_rev_8_21_14_0_10_37_15</strain>
    </source>
</reference>
<evidence type="ECO:0000256" key="11">
    <source>
        <dbReference type="ARBA" id="ARBA00022917"/>
    </source>
</evidence>
<evidence type="ECO:0000256" key="1">
    <source>
        <dbReference type="ARBA" id="ARBA00001947"/>
    </source>
</evidence>
<evidence type="ECO:0000256" key="7">
    <source>
        <dbReference type="ARBA" id="ARBA00022723"/>
    </source>
</evidence>
<dbReference type="Proteomes" id="UP000230208">
    <property type="component" value="Unassembled WGS sequence"/>
</dbReference>
<feature type="short sequence motif" description="'HIGH' region" evidence="13">
    <location>
        <begin position="30"/>
        <end position="40"/>
    </location>
</feature>
<keyword evidence="6 13" id="KW-0436">Ligase</keyword>
<evidence type="ECO:0000256" key="4">
    <source>
        <dbReference type="ARBA" id="ARBA00011245"/>
    </source>
</evidence>
<dbReference type="EC" id="6.1.1.16" evidence="13"/>
<dbReference type="GO" id="GO:0005737">
    <property type="term" value="C:cytoplasm"/>
    <property type="evidence" value="ECO:0007669"/>
    <property type="project" value="UniProtKB-SubCell"/>
</dbReference>
<dbReference type="SUPFAM" id="SSF52374">
    <property type="entry name" value="Nucleotidylyl transferase"/>
    <property type="match status" value="1"/>
</dbReference>
<dbReference type="HAMAP" id="MF_00041">
    <property type="entry name" value="Cys_tRNA_synth"/>
    <property type="match status" value="1"/>
</dbReference>
<keyword evidence="5 13" id="KW-0963">Cytoplasm</keyword>
<dbReference type="SMART" id="SM00840">
    <property type="entry name" value="DALR_2"/>
    <property type="match status" value="1"/>
</dbReference>
<dbReference type="InterPro" id="IPR015273">
    <property type="entry name" value="Cys-tRNA-synt_Ia_DALR"/>
</dbReference>
<evidence type="ECO:0000313" key="15">
    <source>
        <dbReference type="EMBL" id="PIR41776.1"/>
    </source>
</evidence>
<dbReference type="Pfam" id="PF09190">
    <property type="entry name" value="DALR_2"/>
    <property type="match status" value="1"/>
</dbReference>
<evidence type="ECO:0000313" key="16">
    <source>
        <dbReference type="Proteomes" id="UP000230208"/>
    </source>
</evidence>
<name>A0A2H0R610_9BACT</name>
<comment type="similarity">
    <text evidence="3 13">Belongs to the class-I aminoacyl-tRNA synthetase family.</text>
</comment>
<comment type="caution">
    <text evidence="13">Lacks conserved residue(s) required for the propagation of feature annotation.</text>
</comment>
<dbReference type="InterPro" id="IPR014729">
    <property type="entry name" value="Rossmann-like_a/b/a_fold"/>
</dbReference>
<keyword evidence="12 13" id="KW-0030">Aminoacyl-tRNA synthetase</keyword>
<dbReference type="PANTHER" id="PTHR10890:SF3">
    <property type="entry name" value="CYSTEINE--TRNA LIGASE, CYTOPLASMIC"/>
    <property type="match status" value="1"/>
</dbReference>
<evidence type="ECO:0000259" key="14">
    <source>
        <dbReference type="SMART" id="SM00840"/>
    </source>
</evidence>
<dbReference type="NCBIfam" id="TIGR00435">
    <property type="entry name" value="cysS"/>
    <property type="match status" value="1"/>
</dbReference>
<dbReference type="InterPro" id="IPR015803">
    <property type="entry name" value="Cys-tRNA-ligase"/>
</dbReference>
<keyword evidence="10 13" id="KW-0067">ATP-binding</keyword>
<evidence type="ECO:0000256" key="5">
    <source>
        <dbReference type="ARBA" id="ARBA00022490"/>
    </source>
</evidence>
<dbReference type="GO" id="GO:0004817">
    <property type="term" value="F:cysteine-tRNA ligase activity"/>
    <property type="evidence" value="ECO:0007669"/>
    <property type="project" value="UniProtKB-UniRule"/>
</dbReference>
<feature type="short sequence motif" description="'KMSKS' region" evidence="13">
    <location>
        <begin position="269"/>
        <end position="273"/>
    </location>
</feature>
<dbReference type="CDD" id="cd00672">
    <property type="entry name" value="CysRS_core"/>
    <property type="match status" value="1"/>
</dbReference>
<dbReference type="InterPro" id="IPR009080">
    <property type="entry name" value="tRNAsynth_Ia_anticodon-bd"/>
</dbReference>
<organism evidence="15 16">
    <name type="scientific">Candidatus Yanofskybacteria bacterium CG10_big_fil_rev_8_21_14_0_10_37_15</name>
    <dbReference type="NCBI Taxonomy" id="1975097"/>
    <lineage>
        <taxon>Bacteria</taxon>
        <taxon>Candidatus Yanofskyibacteriota</taxon>
    </lineage>
</organism>
<dbReference type="AlphaFoldDB" id="A0A2H0R610"/>
<feature type="domain" description="Cysteinyl-tRNA synthetase class Ia DALR" evidence="14">
    <location>
        <begin position="351"/>
        <end position="415"/>
    </location>
</feature>
<accession>A0A2H0R610</accession>
<evidence type="ECO:0000256" key="6">
    <source>
        <dbReference type="ARBA" id="ARBA00022598"/>
    </source>
</evidence>